<proteinExistence type="predicted"/>
<dbReference type="EMBL" id="JAKKUT010000006">
    <property type="protein sequence ID" value="MDG2992019.1"/>
    <property type="molecule type" value="Genomic_DNA"/>
</dbReference>
<evidence type="ECO:0000256" key="1">
    <source>
        <dbReference type="SAM" id="MobiDB-lite"/>
    </source>
</evidence>
<keyword evidence="3" id="KW-1185">Reference proteome</keyword>
<comment type="caution">
    <text evidence="2">The sequence shown here is derived from an EMBL/GenBank/DDBJ whole genome shotgun (WGS) entry which is preliminary data.</text>
</comment>
<feature type="region of interest" description="Disordered" evidence="1">
    <location>
        <begin position="51"/>
        <end position="112"/>
    </location>
</feature>
<organism evidence="2 3">
    <name type="scientific">Candidatus Synechococcus calcipolaris G9</name>
    <dbReference type="NCBI Taxonomy" id="1497997"/>
    <lineage>
        <taxon>Bacteria</taxon>
        <taxon>Bacillati</taxon>
        <taxon>Cyanobacteriota</taxon>
        <taxon>Cyanophyceae</taxon>
        <taxon>Synechococcales</taxon>
        <taxon>Synechococcaceae</taxon>
        <taxon>Synechococcus</taxon>
    </lineage>
</organism>
<protein>
    <submittedName>
        <fullName evidence="2">Uncharacterized protein</fullName>
    </submittedName>
</protein>
<feature type="region of interest" description="Disordered" evidence="1">
    <location>
        <begin position="144"/>
        <end position="190"/>
    </location>
</feature>
<gene>
    <name evidence="2" type="ORF">L3556_13925</name>
</gene>
<reference evidence="2" key="1">
    <citation type="journal article" date="2022" name="Genome Biol. Evol.">
        <title>A New Gene Family Diagnostic for Intracellular Biomineralization of Amorphous Ca Carbonates by Cyanobacteria.</title>
        <authorList>
            <person name="Benzerara K."/>
            <person name="Duprat E."/>
            <person name="Bitard-Feildel T."/>
            <person name="Caumes G."/>
            <person name="Cassier-Chauvat C."/>
            <person name="Chauvat F."/>
            <person name="Dezi M."/>
            <person name="Diop S.I."/>
            <person name="Gaschignard G."/>
            <person name="Gorgen S."/>
            <person name="Gugger M."/>
            <person name="Lopez-Garcia P."/>
            <person name="Millet M."/>
            <person name="Skouri-Panet F."/>
            <person name="Moreira D."/>
            <person name="Callebaut I."/>
        </authorList>
    </citation>
    <scope>NUCLEOTIDE SEQUENCE</scope>
    <source>
        <strain evidence="2">G9</strain>
    </source>
</reference>
<dbReference type="Proteomes" id="UP001154265">
    <property type="component" value="Unassembled WGS sequence"/>
</dbReference>
<name>A0ABT6F2D5_9SYNE</name>
<evidence type="ECO:0000313" key="2">
    <source>
        <dbReference type="EMBL" id="MDG2992019.1"/>
    </source>
</evidence>
<evidence type="ECO:0000313" key="3">
    <source>
        <dbReference type="Proteomes" id="UP001154265"/>
    </source>
</evidence>
<reference evidence="2" key="2">
    <citation type="submission" date="2022-01" db="EMBL/GenBank/DDBJ databases">
        <authorList>
            <person name="Zivanovic Y."/>
            <person name="Moreira D."/>
            <person name="Lopez-Garcia P."/>
        </authorList>
    </citation>
    <scope>NUCLEOTIDE SEQUENCE</scope>
    <source>
        <strain evidence="2">G9</strain>
    </source>
</reference>
<sequence>MDYRPHGLHPPGPIHRPRPSLICGCPTATGPATLIAHRPIRLEIAAHRPHVHHRAAGSVPMGQPDHAPWTSPPGLSPAHRPPGQPSMGKMPKNSPLKTLKHSPPLGPRQETRGYRMHRSNRGYHRAATPWGPHIAHSSLEDSYRAGPYTLASPHNDPTDYGYRPGRPALGRQPLPNFSPRTDRPNPLPMD</sequence>
<feature type="compositionally biased region" description="Pro residues" evidence="1">
    <location>
        <begin position="70"/>
        <end position="84"/>
    </location>
</feature>
<accession>A0ABT6F2D5</accession>
<dbReference type="RefSeq" id="WP_277867943.1">
    <property type="nucleotide sequence ID" value="NZ_JAKKUT010000006.1"/>
</dbReference>